<dbReference type="AlphaFoldDB" id="A0A0V1N5T6"/>
<dbReference type="Proteomes" id="UP000054843">
    <property type="component" value="Unassembled WGS sequence"/>
</dbReference>
<accession>A0A0V1N5T6</accession>
<evidence type="ECO:0000313" key="2">
    <source>
        <dbReference type="Proteomes" id="UP000054843"/>
    </source>
</evidence>
<organism evidence="1 2">
    <name type="scientific">Trichinella papuae</name>
    <dbReference type="NCBI Taxonomy" id="268474"/>
    <lineage>
        <taxon>Eukaryota</taxon>
        <taxon>Metazoa</taxon>
        <taxon>Ecdysozoa</taxon>
        <taxon>Nematoda</taxon>
        <taxon>Enoplea</taxon>
        <taxon>Dorylaimia</taxon>
        <taxon>Trichinellida</taxon>
        <taxon>Trichinellidae</taxon>
        <taxon>Trichinella</taxon>
    </lineage>
</organism>
<dbReference type="EMBL" id="JYDO01000007">
    <property type="protein sequence ID" value="KRZ79383.1"/>
    <property type="molecule type" value="Genomic_DNA"/>
</dbReference>
<sequence length="77" mass="8463">MEVICNPTLRAVAGARWRRAGASAMPTADLLQCAPIQGHVSLLGPQNKLCELQWRRRCAVWLSFPGHQRGLTVVVAK</sequence>
<gene>
    <name evidence="1" type="ORF">T10_4728</name>
</gene>
<keyword evidence="2" id="KW-1185">Reference proteome</keyword>
<proteinExistence type="predicted"/>
<protein>
    <submittedName>
        <fullName evidence="1">Uncharacterized protein</fullName>
    </submittedName>
</protein>
<comment type="caution">
    <text evidence="1">The sequence shown here is derived from an EMBL/GenBank/DDBJ whole genome shotgun (WGS) entry which is preliminary data.</text>
</comment>
<name>A0A0V1N5T6_9BILA</name>
<evidence type="ECO:0000313" key="1">
    <source>
        <dbReference type="EMBL" id="KRZ79383.1"/>
    </source>
</evidence>
<reference evidence="1 2" key="1">
    <citation type="submission" date="2015-01" db="EMBL/GenBank/DDBJ databases">
        <title>Evolution of Trichinella species and genotypes.</title>
        <authorList>
            <person name="Korhonen P.K."/>
            <person name="Edoardo P."/>
            <person name="Giuseppe L.R."/>
            <person name="Gasser R.B."/>
        </authorList>
    </citation>
    <scope>NUCLEOTIDE SEQUENCE [LARGE SCALE GENOMIC DNA]</scope>
    <source>
        <strain evidence="1">ISS1980</strain>
    </source>
</reference>